<evidence type="ECO:0000256" key="1">
    <source>
        <dbReference type="SAM" id="MobiDB-lite"/>
    </source>
</evidence>
<protein>
    <submittedName>
        <fullName evidence="2">Uncharacterized protein</fullName>
    </submittedName>
</protein>
<name>W2QN74_PHYN3</name>
<feature type="region of interest" description="Disordered" evidence="1">
    <location>
        <begin position="94"/>
        <end position="115"/>
    </location>
</feature>
<sequence length="181" mass="20264">MRTCLIPVVFVFKRRRYPSLAGPLLQGVPKYCRCPKYSPITSQADMAPLVTTPRMPVRTFRQISRTELSRRELPHSPMKGQLPALQKRLDSALRQVSARQRSSHPQPSPPLMPRLTAGNFKSWGIVLRSEKITSSGHFSGCHSSRAESRDVSPRSSKPGELAAEAREGQGVLSGLIWTEYR</sequence>
<evidence type="ECO:0000313" key="3">
    <source>
        <dbReference type="Proteomes" id="UP000018817"/>
    </source>
</evidence>
<feature type="region of interest" description="Disordered" evidence="1">
    <location>
        <begin position="135"/>
        <end position="166"/>
    </location>
</feature>
<proteinExistence type="predicted"/>
<evidence type="ECO:0000313" key="2">
    <source>
        <dbReference type="EMBL" id="ETN14401.1"/>
    </source>
</evidence>
<dbReference type="EMBL" id="KI669572">
    <property type="protein sequence ID" value="ETN14401.1"/>
    <property type="molecule type" value="Genomic_DNA"/>
</dbReference>
<dbReference type="Proteomes" id="UP000018817">
    <property type="component" value="Unassembled WGS sequence"/>
</dbReference>
<reference evidence="2 3" key="2">
    <citation type="submission" date="2013-11" db="EMBL/GenBank/DDBJ databases">
        <title>The Genome Sequence of Phytophthora parasitica INRA-310.</title>
        <authorList>
            <consortium name="The Broad Institute Genomics Platform"/>
            <person name="Russ C."/>
            <person name="Tyler B."/>
            <person name="Panabieres F."/>
            <person name="Shan W."/>
            <person name="Tripathy S."/>
            <person name="Grunwald N."/>
            <person name="Machado M."/>
            <person name="Johnson C.S."/>
            <person name="Arredondo F."/>
            <person name="Hong C."/>
            <person name="Coffey M."/>
            <person name="Young S.K."/>
            <person name="Zeng Q."/>
            <person name="Gargeya S."/>
            <person name="Fitzgerald M."/>
            <person name="Abouelleil A."/>
            <person name="Alvarado L."/>
            <person name="Chapman S.B."/>
            <person name="Gainer-Dewar J."/>
            <person name="Goldberg J."/>
            <person name="Griggs A."/>
            <person name="Gujja S."/>
            <person name="Hansen M."/>
            <person name="Howarth C."/>
            <person name="Imamovic A."/>
            <person name="Ireland A."/>
            <person name="Larimer J."/>
            <person name="McCowan C."/>
            <person name="Murphy C."/>
            <person name="Pearson M."/>
            <person name="Poon T.W."/>
            <person name="Priest M."/>
            <person name="Roberts A."/>
            <person name="Saif S."/>
            <person name="Shea T."/>
            <person name="Sykes S."/>
            <person name="Wortman J."/>
            <person name="Nusbaum C."/>
            <person name="Birren B."/>
        </authorList>
    </citation>
    <scope>NUCLEOTIDE SEQUENCE [LARGE SCALE GENOMIC DNA]</scope>
    <source>
        <strain evidence="2 3">INRA-310</strain>
    </source>
</reference>
<organism evidence="2 3">
    <name type="scientific">Phytophthora nicotianae (strain INRA-310)</name>
    <name type="common">Phytophthora parasitica</name>
    <dbReference type="NCBI Taxonomy" id="761204"/>
    <lineage>
        <taxon>Eukaryota</taxon>
        <taxon>Sar</taxon>
        <taxon>Stramenopiles</taxon>
        <taxon>Oomycota</taxon>
        <taxon>Peronosporomycetes</taxon>
        <taxon>Peronosporales</taxon>
        <taxon>Peronosporaceae</taxon>
        <taxon>Phytophthora</taxon>
    </lineage>
</organism>
<dbReference type="VEuPathDB" id="FungiDB:PPTG_22114"/>
<gene>
    <name evidence="2" type="ORF">PPTG_22114</name>
</gene>
<reference evidence="3" key="1">
    <citation type="submission" date="2011-12" db="EMBL/GenBank/DDBJ databases">
        <authorList>
            <consortium name="The Broad Institute Genome Sequencing Platform"/>
            <person name="Russ C."/>
            <person name="Tyler B."/>
            <person name="Panabieres F."/>
            <person name="Shan W."/>
            <person name="Tripathy S."/>
            <person name="Grunwald N."/>
            <person name="Machado M."/>
            <person name="Young S.K."/>
            <person name="Zeng Q."/>
            <person name="Gargeya S."/>
            <person name="Fitzgerald M."/>
            <person name="Haas B."/>
            <person name="Abouelleil A."/>
            <person name="Alvarado L."/>
            <person name="Arachchi H.M."/>
            <person name="Berlin A."/>
            <person name="Chapman S.B."/>
            <person name="Gearin G."/>
            <person name="Goldberg J."/>
            <person name="Griggs A."/>
            <person name="Gujja S."/>
            <person name="Hansen M."/>
            <person name="Heiman D."/>
            <person name="Howarth C."/>
            <person name="Larimer J."/>
            <person name="Lui A."/>
            <person name="MacDonald P.J.P."/>
            <person name="McCowen C."/>
            <person name="Montmayeur A."/>
            <person name="Murphy C."/>
            <person name="Neiman D."/>
            <person name="Pearson M."/>
            <person name="Priest M."/>
            <person name="Roberts A."/>
            <person name="Saif S."/>
            <person name="Shea T."/>
            <person name="Sisk P."/>
            <person name="Stolte C."/>
            <person name="Sykes S."/>
            <person name="Wortman J."/>
            <person name="Nusbaum C."/>
            <person name="Birren B."/>
        </authorList>
    </citation>
    <scope>NUCLEOTIDE SEQUENCE [LARGE SCALE GENOMIC DNA]</scope>
    <source>
        <strain evidence="3">INRA-310</strain>
    </source>
</reference>
<dbReference type="AlphaFoldDB" id="W2QN74"/>
<dbReference type="RefSeq" id="XP_008900256.1">
    <property type="nucleotide sequence ID" value="XM_008902008.1"/>
</dbReference>
<dbReference type="GeneID" id="20190713"/>
<accession>W2QN74</accession>